<reference evidence="2" key="1">
    <citation type="submission" date="2025-08" db="UniProtKB">
        <authorList>
            <consortium name="RefSeq"/>
        </authorList>
    </citation>
    <scope>IDENTIFICATION</scope>
    <source>
        <tissue evidence="2">Whole body pupa</tissue>
    </source>
</reference>
<accession>A0A9C6DTN8</accession>
<proteinExistence type="predicted"/>
<dbReference type="PANTHER" id="PTHR47331:SF5">
    <property type="entry name" value="RIBONUCLEASE H"/>
    <property type="match status" value="1"/>
</dbReference>
<evidence type="ECO:0000313" key="1">
    <source>
        <dbReference type="Proteomes" id="UP000092443"/>
    </source>
</evidence>
<gene>
    <name evidence="2" type="primary">LOC119638335</name>
</gene>
<dbReference type="GeneID" id="119638335"/>
<dbReference type="Proteomes" id="UP000092443">
    <property type="component" value="Unplaced"/>
</dbReference>
<evidence type="ECO:0000313" key="2">
    <source>
        <dbReference type="RefSeq" id="XP_037891002.1"/>
    </source>
</evidence>
<keyword evidence="1" id="KW-1185">Reference proteome</keyword>
<sequence length="286" mass="32313">MNGTCRERVDHNPVGHFIPYELFGRCQILESNLSSVSLPGGALTSRAIEPKRVQRTAKSFVSIKNCCSFCRKPGHVIYRCSDFLSLSAADRLNKVHALKLCVNCLKFKKHNLSDCTSKGRCRTCGKGHHSLLHFQRPQVANYTASKHNQINETNHIESAENANYNMSDQAQPKNFAALKTQHTERNILATVIVYIISKYNQRLPCHVLLDGGSQINMIFQRMVHMIDLKRQYAPIPFQCANKTVGTSNFCMCNKARKAKKKETKKTKMVLPFTISSEHLPLIFSSS</sequence>
<dbReference type="AlphaFoldDB" id="A0A9C6DTN8"/>
<name>A0A9C6DTN8_9MUSC</name>
<dbReference type="PANTHER" id="PTHR47331">
    <property type="entry name" value="PHD-TYPE DOMAIN-CONTAINING PROTEIN"/>
    <property type="match status" value="1"/>
</dbReference>
<organism evidence="1 2">
    <name type="scientific">Glossina fuscipes</name>
    <dbReference type="NCBI Taxonomy" id="7396"/>
    <lineage>
        <taxon>Eukaryota</taxon>
        <taxon>Metazoa</taxon>
        <taxon>Ecdysozoa</taxon>
        <taxon>Arthropoda</taxon>
        <taxon>Hexapoda</taxon>
        <taxon>Insecta</taxon>
        <taxon>Pterygota</taxon>
        <taxon>Neoptera</taxon>
        <taxon>Endopterygota</taxon>
        <taxon>Diptera</taxon>
        <taxon>Brachycera</taxon>
        <taxon>Muscomorpha</taxon>
        <taxon>Hippoboscoidea</taxon>
        <taxon>Glossinidae</taxon>
        <taxon>Glossina</taxon>
    </lineage>
</organism>
<protein>
    <submittedName>
        <fullName evidence="2">Uncharacterized protein LOC119638335</fullName>
    </submittedName>
</protein>
<dbReference type="KEGG" id="gfs:119638335"/>
<dbReference type="RefSeq" id="XP_037891002.1">
    <property type="nucleotide sequence ID" value="XM_038035074.1"/>
</dbReference>